<dbReference type="Proteomes" id="UP000008783">
    <property type="component" value="Unassembled WGS sequence"/>
</dbReference>
<proteinExistence type="predicted"/>
<organism evidence="1 2">
    <name type="scientific">Puccinia graminis f. sp. tritici (strain CRL 75-36-700-3 / race SCCL)</name>
    <name type="common">Black stem rust fungus</name>
    <dbReference type="NCBI Taxonomy" id="418459"/>
    <lineage>
        <taxon>Eukaryota</taxon>
        <taxon>Fungi</taxon>
        <taxon>Dikarya</taxon>
        <taxon>Basidiomycota</taxon>
        <taxon>Pucciniomycotina</taxon>
        <taxon>Pucciniomycetes</taxon>
        <taxon>Pucciniales</taxon>
        <taxon>Pucciniaceae</taxon>
        <taxon>Puccinia</taxon>
    </lineage>
</organism>
<name>E3KRZ5_PUCGT</name>
<reference evidence="2" key="2">
    <citation type="journal article" date="2011" name="Proc. Natl. Acad. Sci. U.S.A.">
        <title>Obligate biotrophy features unraveled by the genomic analysis of rust fungi.</title>
        <authorList>
            <person name="Duplessis S."/>
            <person name="Cuomo C.A."/>
            <person name="Lin Y.-C."/>
            <person name="Aerts A."/>
            <person name="Tisserant E."/>
            <person name="Veneault-Fourrey C."/>
            <person name="Joly D.L."/>
            <person name="Hacquard S."/>
            <person name="Amselem J."/>
            <person name="Cantarel B.L."/>
            <person name="Chiu R."/>
            <person name="Coutinho P.M."/>
            <person name="Feau N."/>
            <person name="Field M."/>
            <person name="Frey P."/>
            <person name="Gelhaye E."/>
            <person name="Goldberg J."/>
            <person name="Grabherr M.G."/>
            <person name="Kodira C.D."/>
            <person name="Kohler A."/>
            <person name="Kuees U."/>
            <person name="Lindquist E.A."/>
            <person name="Lucas S.M."/>
            <person name="Mago R."/>
            <person name="Mauceli E."/>
            <person name="Morin E."/>
            <person name="Murat C."/>
            <person name="Pangilinan J.L."/>
            <person name="Park R."/>
            <person name="Pearson M."/>
            <person name="Quesneville H."/>
            <person name="Rouhier N."/>
            <person name="Sakthikumar S."/>
            <person name="Salamov A.A."/>
            <person name="Schmutz J."/>
            <person name="Selles B."/>
            <person name="Shapiro H."/>
            <person name="Tanguay P."/>
            <person name="Tuskan G.A."/>
            <person name="Henrissat B."/>
            <person name="Van de Peer Y."/>
            <person name="Rouze P."/>
            <person name="Ellis J.G."/>
            <person name="Dodds P.N."/>
            <person name="Schein J.E."/>
            <person name="Zhong S."/>
            <person name="Hamelin R.C."/>
            <person name="Grigoriev I.V."/>
            <person name="Szabo L.J."/>
            <person name="Martin F."/>
        </authorList>
    </citation>
    <scope>NUCLEOTIDE SEQUENCE [LARGE SCALE GENOMIC DNA]</scope>
    <source>
        <strain evidence="2">CRL 75-36-700-3 / race SCCL</strain>
    </source>
</reference>
<evidence type="ECO:0000313" key="2">
    <source>
        <dbReference type="Proteomes" id="UP000008783"/>
    </source>
</evidence>
<dbReference type="KEGG" id="pgr:PGTG_13289"/>
<dbReference type="EMBL" id="DS178304">
    <property type="protein sequence ID" value="EFP87070.1"/>
    <property type="molecule type" value="Genomic_DNA"/>
</dbReference>
<dbReference type="HOGENOM" id="CLU_2321513_0_0_1"/>
<sequence>MVRMNSAARVLAVEAGGAVKLLRWKSVVICQFPRFGEFLICLHKPLILQLSCSLQRASRLVKPNNPLRRTLDPRISRPVIGSKRKLPSFLPYYIHSGKN</sequence>
<dbReference type="AlphaFoldDB" id="E3KRZ5"/>
<reference key="1">
    <citation type="submission" date="2007-01" db="EMBL/GenBank/DDBJ databases">
        <title>The Genome Sequence of Puccinia graminis f. sp. tritici Strain CRL 75-36-700-3.</title>
        <authorList>
            <consortium name="The Broad Institute Genome Sequencing Platform"/>
            <person name="Birren B."/>
            <person name="Lander E."/>
            <person name="Galagan J."/>
            <person name="Nusbaum C."/>
            <person name="Devon K."/>
            <person name="Cuomo C."/>
            <person name="Jaffe D."/>
            <person name="Butler J."/>
            <person name="Alvarez P."/>
            <person name="Gnerre S."/>
            <person name="Grabherr M."/>
            <person name="Mauceli E."/>
            <person name="Brockman W."/>
            <person name="Young S."/>
            <person name="LaButti K."/>
            <person name="Sykes S."/>
            <person name="DeCaprio D."/>
            <person name="Crawford M."/>
            <person name="Koehrsen M."/>
            <person name="Engels R."/>
            <person name="Montgomery P."/>
            <person name="Pearson M."/>
            <person name="Howarth C."/>
            <person name="Larson L."/>
            <person name="White J."/>
            <person name="Zeng Q."/>
            <person name="Kodira C."/>
            <person name="Yandava C."/>
            <person name="Alvarado L."/>
            <person name="O'Leary S."/>
            <person name="Szabo L."/>
            <person name="Dean R."/>
            <person name="Schein J."/>
        </authorList>
    </citation>
    <scope>NUCLEOTIDE SEQUENCE</scope>
    <source>
        <strain>CRL 75-36-700-3</strain>
    </source>
</reference>
<dbReference type="InParanoid" id="E3KRZ5"/>
<keyword evidence="2" id="KW-1185">Reference proteome</keyword>
<dbReference type="RefSeq" id="XP_003331489.1">
    <property type="nucleotide sequence ID" value="XM_003331441.1"/>
</dbReference>
<evidence type="ECO:0000313" key="1">
    <source>
        <dbReference type="EMBL" id="EFP87070.1"/>
    </source>
</evidence>
<dbReference type="GeneID" id="10542151"/>
<accession>E3KRZ5</accession>
<protein>
    <submittedName>
        <fullName evidence="1">Uncharacterized protein</fullName>
    </submittedName>
</protein>
<gene>
    <name evidence="1" type="ORF">PGTG_13289</name>
</gene>
<dbReference type="VEuPathDB" id="FungiDB:PGTG_13289"/>